<protein>
    <submittedName>
        <fullName evidence="3">Alpha/beta hydrolase fold protein</fullName>
    </submittedName>
</protein>
<evidence type="ECO:0000313" key="3">
    <source>
        <dbReference type="EMBL" id="ADE54162.1"/>
    </source>
</evidence>
<dbReference type="HOGENOM" id="CLU_020336_50_4_0"/>
<organism evidence="3 4">
    <name type="scientific">Coraliomargarita akajimensis (strain DSM 45221 / IAM 15411 / JCM 23193 / KCTC 12865 / 04OKA010-24)</name>
    <dbReference type="NCBI Taxonomy" id="583355"/>
    <lineage>
        <taxon>Bacteria</taxon>
        <taxon>Pseudomonadati</taxon>
        <taxon>Verrucomicrobiota</taxon>
        <taxon>Opitutia</taxon>
        <taxon>Puniceicoccales</taxon>
        <taxon>Coraliomargaritaceae</taxon>
        <taxon>Coraliomargarita</taxon>
    </lineage>
</organism>
<name>D5EI96_CORAD</name>
<dbReference type="InterPro" id="IPR000073">
    <property type="entry name" value="AB_hydrolase_1"/>
</dbReference>
<dbReference type="eggNOG" id="COG2267">
    <property type="taxonomic scope" value="Bacteria"/>
</dbReference>
<dbReference type="KEGG" id="caa:Caka_1141"/>
<gene>
    <name evidence="3" type="ordered locus">Caka_1141</name>
</gene>
<feature type="domain" description="AB hydrolase-1" evidence="2">
    <location>
        <begin position="3"/>
        <end position="243"/>
    </location>
</feature>
<sequence length="254" mass="27764">MQILALHGFTGRGSDFAPFAQLVGGDWYCPDLPGHGPAPQLDCSPEATVQFVHKQLTTHHSQLSTAPKVLLGYSMGARAALQHAVTHPHAWNALILISPNPGIESESGRAERRKVDSKLAERIEQDGVSPFIDFWQSTPMIRSQKSIQAGWREKMNAARAEHTPQGLATSLRQFGQGSCPDLWPELYKLSMPTLLISGSEDVKYTRIAKGMQQQISGINAHQADCEIIEGAGHMPQLEAPEPTSAIVRNFVSNL</sequence>
<dbReference type="GO" id="GO:0016787">
    <property type="term" value="F:hydrolase activity"/>
    <property type="evidence" value="ECO:0007669"/>
    <property type="project" value="UniProtKB-KW"/>
</dbReference>
<keyword evidence="3" id="KW-0378">Hydrolase</keyword>
<dbReference type="Gene3D" id="3.40.50.1820">
    <property type="entry name" value="alpha/beta hydrolase"/>
    <property type="match status" value="1"/>
</dbReference>
<dbReference type="OrthoDB" id="9808398at2"/>
<evidence type="ECO:0000256" key="1">
    <source>
        <dbReference type="ARBA" id="ARBA00023239"/>
    </source>
</evidence>
<keyword evidence="4" id="KW-1185">Reference proteome</keyword>
<evidence type="ECO:0000259" key="2">
    <source>
        <dbReference type="Pfam" id="PF12697"/>
    </source>
</evidence>
<dbReference type="GO" id="GO:0016829">
    <property type="term" value="F:lyase activity"/>
    <property type="evidence" value="ECO:0007669"/>
    <property type="project" value="UniProtKB-KW"/>
</dbReference>
<keyword evidence="1" id="KW-0456">Lyase</keyword>
<dbReference type="PANTHER" id="PTHR42916:SF1">
    <property type="entry name" value="PROTEIN PHYLLO, CHLOROPLASTIC"/>
    <property type="match status" value="1"/>
</dbReference>
<dbReference type="STRING" id="583355.Caka_1141"/>
<accession>D5EI96</accession>
<dbReference type="InterPro" id="IPR029058">
    <property type="entry name" value="AB_hydrolase_fold"/>
</dbReference>
<dbReference type="AlphaFoldDB" id="D5EI96"/>
<proteinExistence type="predicted"/>
<dbReference type="PRINTS" id="PR00412">
    <property type="entry name" value="EPOXHYDRLASE"/>
</dbReference>
<dbReference type="Proteomes" id="UP000000925">
    <property type="component" value="Chromosome"/>
</dbReference>
<dbReference type="InterPro" id="IPR000639">
    <property type="entry name" value="Epox_hydrolase-like"/>
</dbReference>
<reference evidence="3 4" key="1">
    <citation type="journal article" date="2010" name="Stand. Genomic Sci.">
        <title>Complete genome sequence of Coraliomargarita akajimensis type strain (04OKA010-24).</title>
        <authorList>
            <person name="Mavromatis K."/>
            <person name="Abt B."/>
            <person name="Brambilla E."/>
            <person name="Lapidus A."/>
            <person name="Copeland A."/>
            <person name="Deshpande S."/>
            <person name="Nolan M."/>
            <person name="Lucas S."/>
            <person name="Tice H."/>
            <person name="Cheng J.F."/>
            <person name="Han C."/>
            <person name="Detter J.C."/>
            <person name="Woyke T."/>
            <person name="Goodwin L."/>
            <person name="Pitluck S."/>
            <person name="Held B."/>
            <person name="Brettin T."/>
            <person name="Tapia R."/>
            <person name="Ivanova N."/>
            <person name="Mikhailova N."/>
            <person name="Pati A."/>
            <person name="Liolios K."/>
            <person name="Chen A."/>
            <person name="Palaniappan K."/>
            <person name="Land M."/>
            <person name="Hauser L."/>
            <person name="Chang Y.J."/>
            <person name="Jeffries C.D."/>
            <person name="Rohde M."/>
            <person name="Goker M."/>
            <person name="Bristow J."/>
            <person name="Eisen J.A."/>
            <person name="Markowitz V."/>
            <person name="Hugenholtz P."/>
            <person name="Klenk H.P."/>
            <person name="Kyrpides N.C."/>
        </authorList>
    </citation>
    <scope>NUCLEOTIDE SEQUENCE [LARGE SCALE GENOMIC DNA]</scope>
    <source>
        <strain evidence="4">DSM 45221 / IAM 15411 / JCM 23193 / KCTC 12865</strain>
    </source>
</reference>
<dbReference type="PANTHER" id="PTHR42916">
    <property type="entry name" value="2-SUCCINYL-5-ENOLPYRUVYL-6-HYDROXY-3-CYCLOHEXENE-1-CARBOXYLATE SYNTHASE"/>
    <property type="match status" value="1"/>
</dbReference>
<dbReference type="RefSeq" id="WP_013042884.1">
    <property type="nucleotide sequence ID" value="NC_014008.1"/>
</dbReference>
<dbReference type="Pfam" id="PF12697">
    <property type="entry name" value="Abhydrolase_6"/>
    <property type="match status" value="1"/>
</dbReference>
<evidence type="ECO:0000313" key="4">
    <source>
        <dbReference type="Proteomes" id="UP000000925"/>
    </source>
</evidence>
<dbReference type="EMBL" id="CP001998">
    <property type="protein sequence ID" value="ADE54162.1"/>
    <property type="molecule type" value="Genomic_DNA"/>
</dbReference>
<dbReference type="SUPFAM" id="SSF53474">
    <property type="entry name" value="alpha/beta-Hydrolases"/>
    <property type="match status" value="1"/>
</dbReference>